<reference evidence="1 2" key="1">
    <citation type="submission" date="2018-06" db="EMBL/GenBank/DDBJ databases">
        <authorList>
            <consortium name="Pathogen Informatics"/>
            <person name="Doyle S."/>
        </authorList>
    </citation>
    <scope>NUCLEOTIDE SEQUENCE [LARGE SCALE GENOMIC DNA]</scope>
    <source>
        <strain evidence="1 2">NCTC10684</strain>
    </source>
</reference>
<accession>A0A381IMS7</accession>
<dbReference type="Proteomes" id="UP000254701">
    <property type="component" value="Unassembled WGS sequence"/>
</dbReference>
<evidence type="ECO:0000313" key="1">
    <source>
        <dbReference type="EMBL" id="SUY29227.1"/>
    </source>
</evidence>
<dbReference type="EMBL" id="UFSM01000003">
    <property type="protein sequence ID" value="SUY29227.1"/>
    <property type="molecule type" value="Genomic_DNA"/>
</dbReference>
<dbReference type="AlphaFoldDB" id="A0A381IMS7"/>
<evidence type="ECO:0000313" key="2">
    <source>
        <dbReference type="Proteomes" id="UP000254701"/>
    </source>
</evidence>
<name>A0A381IMS7_AMIAI</name>
<gene>
    <name evidence="1" type="ORF">NCTC10684_05459</name>
</gene>
<proteinExistence type="predicted"/>
<dbReference type="RefSeq" id="WP_115734469.1">
    <property type="nucleotide sequence ID" value="NZ_BAAAVY010000020.1"/>
</dbReference>
<organism evidence="1 2">
    <name type="scientific">Aminobacter aminovorans</name>
    <name type="common">Chelatobacter heintzii</name>
    <dbReference type="NCBI Taxonomy" id="83263"/>
    <lineage>
        <taxon>Bacteria</taxon>
        <taxon>Pseudomonadati</taxon>
        <taxon>Pseudomonadota</taxon>
        <taxon>Alphaproteobacteria</taxon>
        <taxon>Hyphomicrobiales</taxon>
        <taxon>Phyllobacteriaceae</taxon>
        <taxon>Aminobacter</taxon>
    </lineage>
</organism>
<protein>
    <submittedName>
        <fullName evidence="1">Uncharacterized protein</fullName>
    </submittedName>
</protein>
<sequence length="127" mass="13128">MTDKGPGATGDVGVSISLASAVDLGTWHAEAEFDMPMLAPSPVHVVDPKSLGEILADSLIVEPVDISDLLPDVLEPASDVVLVPMLEDTATPSGIPGDLIDLPDAFFMPTVTLASLLDDSDKGHIAL</sequence>